<dbReference type="GO" id="GO:0051301">
    <property type="term" value="P:cell division"/>
    <property type="evidence" value="ECO:0007669"/>
    <property type="project" value="UniProtKB-KW"/>
</dbReference>
<keyword evidence="3 5" id="KW-0159">Chromosome partition</keyword>
<comment type="subunit">
    <text evidence="5">Homodimer. Homodimerization may be required to stabilize the binding of ScpA to the Smc head domains. Component of a cohesin-like complex composed of ScpA, ScpB and the Smc homodimer, in which ScpA and ScpB bind to the head domain of Smc. The presence of the three proteins is required for the association of the complex with DNA.</text>
</comment>
<proteinExistence type="inferred from homology"/>
<reference evidence="6 7" key="1">
    <citation type="submission" date="2018-06" db="EMBL/GenBank/DDBJ databases">
        <authorList>
            <person name="Strepis N."/>
        </authorList>
    </citation>
    <scope>NUCLEOTIDE SEQUENCE [LARGE SCALE GENOMIC DNA]</scope>
    <source>
        <strain evidence="6">LUCI</strain>
    </source>
</reference>
<evidence type="ECO:0000256" key="1">
    <source>
        <dbReference type="ARBA" id="ARBA00022490"/>
    </source>
</evidence>
<dbReference type="EMBL" id="UPPP01000083">
    <property type="protein sequence ID" value="VBB07975.1"/>
    <property type="molecule type" value="Genomic_DNA"/>
</dbReference>
<dbReference type="AlphaFoldDB" id="A0A498RAH6"/>
<dbReference type="OrthoDB" id="9806226at2"/>
<dbReference type="InterPro" id="IPR036390">
    <property type="entry name" value="WH_DNA-bd_sf"/>
</dbReference>
<comment type="similarity">
    <text evidence="5">Belongs to the ScpB family.</text>
</comment>
<dbReference type="HAMAP" id="MF_01804">
    <property type="entry name" value="ScpB"/>
    <property type="match status" value="1"/>
</dbReference>
<dbReference type="GO" id="GO:0005737">
    <property type="term" value="C:cytoplasm"/>
    <property type="evidence" value="ECO:0007669"/>
    <property type="project" value="UniProtKB-SubCell"/>
</dbReference>
<comment type="subcellular location">
    <subcellularLocation>
        <location evidence="5">Cytoplasm</location>
    </subcellularLocation>
    <text evidence="5">Associated with two foci at the outer edges of the nucleoid region in young cells, and at four foci within both cell halves in older cells.</text>
</comment>
<dbReference type="PANTHER" id="PTHR34298:SF2">
    <property type="entry name" value="SEGREGATION AND CONDENSATION PROTEIN B"/>
    <property type="match status" value="1"/>
</dbReference>
<dbReference type="Pfam" id="PF04079">
    <property type="entry name" value="SMC_ScpB"/>
    <property type="match status" value="1"/>
</dbReference>
<dbReference type="GO" id="GO:0051304">
    <property type="term" value="P:chromosome separation"/>
    <property type="evidence" value="ECO:0007669"/>
    <property type="project" value="InterPro"/>
</dbReference>
<keyword evidence="7" id="KW-1185">Reference proteome</keyword>
<dbReference type="Proteomes" id="UP000277811">
    <property type="component" value="Unassembled WGS sequence"/>
</dbReference>
<evidence type="ECO:0000256" key="3">
    <source>
        <dbReference type="ARBA" id="ARBA00022829"/>
    </source>
</evidence>
<dbReference type="SUPFAM" id="SSF46785">
    <property type="entry name" value="Winged helix' DNA-binding domain"/>
    <property type="match status" value="2"/>
</dbReference>
<evidence type="ECO:0000256" key="2">
    <source>
        <dbReference type="ARBA" id="ARBA00022618"/>
    </source>
</evidence>
<dbReference type="Gene3D" id="1.10.10.10">
    <property type="entry name" value="Winged helix-like DNA-binding domain superfamily/Winged helix DNA-binding domain"/>
    <property type="match status" value="2"/>
</dbReference>
<evidence type="ECO:0000256" key="5">
    <source>
        <dbReference type="HAMAP-Rule" id="MF_01804"/>
    </source>
</evidence>
<dbReference type="GO" id="GO:0006260">
    <property type="term" value="P:DNA replication"/>
    <property type="evidence" value="ECO:0007669"/>
    <property type="project" value="UniProtKB-UniRule"/>
</dbReference>
<keyword evidence="4 5" id="KW-0131">Cell cycle</keyword>
<evidence type="ECO:0000256" key="4">
    <source>
        <dbReference type="ARBA" id="ARBA00023306"/>
    </source>
</evidence>
<evidence type="ECO:0000313" key="6">
    <source>
        <dbReference type="EMBL" id="VBB07975.1"/>
    </source>
</evidence>
<dbReference type="PANTHER" id="PTHR34298">
    <property type="entry name" value="SEGREGATION AND CONDENSATION PROTEIN B"/>
    <property type="match status" value="1"/>
</dbReference>
<dbReference type="PIRSF" id="PIRSF019345">
    <property type="entry name" value="ScpB"/>
    <property type="match status" value="1"/>
</dbReference>
<evidence type="ECO:0000313" key="7">
    <source>
        <dbReference type="Proteomes" id="UP000277811"/>
    </source>
</evidence>
<name>A0A498RAH6_9FIRM</name>
<protein>
    <recommendedName>
        <fullName evidence="5">Segregation and condensation protein B</fullName>
    </recommendedName>
</protein>
<keyword evidence="2 5" id="KW-0132">Cell division</keyword>
<organism evidence="6 7">
    <name type="scientific">Lucifera butyrica</name>
    <dbReference type="NCBI Taxonomy" id="1351585"/>
    <lineage>
        <taxon>Bacteria</taxon>
        <taxon>Bacillati</taxon>
        <taxon>Bacillota</taxon>
        <taxon>Negativicutes</taxon>
        <taxon>Veillonellales</taxon>
        <taxon>Veillonellaceae</taxon>
        <taxon>Lucifera</taxon>
    </lineage>
</organism>
<dbReference type="InterPro" id="IPR005234">
    <property type="entry name" value="ScpB_csome_segregation"/>
</dbReference>
<dbReference type="NCBIfam" id="TIGR00281">
    <property type="entry name" value="SMC-Scp complex subunit ScpB"/>
    <property type="match status" value="1"/>
</dbReference>
<sequence length="174" mass="19459">MFYEHLKGHIEALLFTSGDALTASQLAQILEIDEEHIPLLVETLKKEMEGEKRGLTVIEVAGGYQLCTKPELAAIVEKLAKVHQVRLSVAAMETLSIIAFKQPITRQEIENLRGVQVDKLLSMLLERGLIKEVGRKEAIGRPILYGTTNQFLQCFGLKTLQDLPDLSQFLTESD</sequence>
<accession>A0A498RAH6</accession>
<dbReference type="InterPro" id="IPR036388">
    <property type="entry name" value="WH-like_DNA-bd_sf"/>
</dbReference>
<comment type="function">
    <text evidence="5">Participates in chromosomal partition during cell division. May act via the formation of a condensin-like complex containing Smc and ScpA that pull DNA away from mid-cell into both cell halves.</text>
</comment>
<gene>
    <name evidence="5" type="primary">scpB</name>
    <name evidence="6" type="ORF">LUCI_3240</name>
</gene>
<dbReference type="RefSeq" id="WP_122629077.1">
    <property type="nucleotide sequence ID" value="NZ_UPPP01000083.1"/>
</dbReference>
<keyword evidence="1 5" id="KW-0963">Cytoplasm</keyword>